<dbReference type="Proteomes" id="UP000054302">
    <property type="component" value="Unassembled WGS sequence"/>
</dbReference>
<sequence length="146" mass="15884">MDFTMGDFCLSCDGQTNGTAFCSSACRLTQLDHLVGSPASTSSSWSSVESIPIQVTTQRSSLASGSSATTTHSFSLPPAYDFSVHRTTSSNSLSLSLTSRPHSPKLSEQARNDLKDYVGSFDQTRTLRRKVSMQTNEDCRRSTKTQ</sequence>
<gene>
    <name evidence="2" type="ORF">PV10_01036</name>
</gene>
<dbReference type="EMBL" id="KN847520">
    <property type="protein sequence ID" value="KIV97268.1"/>
    <property type="molecule type" value="Genomic_DNA"/>
</dbReference>
<reference evidence="2 3" key="1">
    <citation type="submission" date="2015-01" db="EMBL/GenBank/DDBJ databases">
        <title>The Genome Sequence of Exophiala mesophila CBS40295.</title>
        <authorList>
            <consortium name="The Broad Institute Genomics Platform"/>
            <person name="Cuomo C."/>
            <person name="de Hoog S."/>
            <person name="Gorbushina A."/>
            <person name="Stielow B."/>
            <person name="Teixiera M."/>
            <person name="Abouelleil A."/>
            <person name="Chapman S.B."/>
            <person name="Priest M."/>
            <person name="Young S.K."/>
            <person name="Wortman J."/>
            <person name="Nusbaum C."/>
            <person name="Birren B."/>
        </authorList>
    </citation>
    <scope>NUCLEOTIDE SEQUENCE [LARGE SCALE GENOMIC DNA]</scope>
    <source>
        <strain evidence="2 3">CBS 40295</strain>
    </source>
</reference>
<dbReference type="OMA" id="CLVCDRQ"/>
<dbReference type="InterPro" id="IPR024368">
    <property type="entry name" value="Ecl1/2/3"/>
</dbReference>
<name>A0A0D2AEC9_EXOME</name>
<dbReference type="VEuPathDB" id="FungiDB:PV10_01036"/>
<protein>
    <submittedName>
        <fullName evidence="2">Uncharacterized protein</fullName>
    </submittedName>
</protein>
<dbReference type="HOGENOM" id="CLU_099513_2_0_1"/>
<dbReference type="GeneID" id="27318881"/>
<feature type="region of interest" description="Disordered" evidence="1">
    <location>
        <begin position="92"/>
        <end position="114"/>
    </location>
</feature>
<dbReference type="OrthoDB" id="2563506at2759"/>
<dbReference type="AlphaFoldDB" id="A0A0D2AEC9"/>
<keyword evidence="3" id="KW-1185">Reference proteome</keyword>
<accession>A0A0D2AEC9</accession>
<evidence type="ECO:0000313" key="3">
    <source>
        <dbReference type="Proteomes" id="UP000054302"/>
    </source>
</evidence>
<organism evidence="2 3">
    <name type="scientific">Exophiala mesophila</name>
    <name type="common">Black yeast-like fungus</name>
    <dbReference type="NCBI Taxonomy" id="212818"/>
    <lineage>
        <taxon>Eukaryota</taxon>
        <taxon>Fungi</taxon>
        <taxon>Dikarya</taxon>
        <taxon>Ascomycota</taxon>
        <taxon>Pezizomycotina</taxon>
        <taxon>Eurotiomycetes</taxon>
        <taxon>Chaetothyriomycetidae</taxon>
        <taxon>Chaetothyriales</taxon>
        <taxon>Herpotrichiellaceae</taxon>
        <taxon>Exophiala</taxon>
    </lineage>
</organism>
<proteinExistence type="predicted"/>
<dbReference type="Pfam" id="PF12855">
    <property type="entry name" value="Ecl1"/>
    <property type="match status" value="1"/>
</dbReference>
<evidence type="ECO:0000256" key="1">
    <source>
        <dbReference type="SAM" id="MobiDB-lite"/>
    </source>
</evidence>
<evidence type="ECO:0000313" key="2">
    <source>
        <dbReference type="EMBL" id="KIV97268.1"/>
    </source>
</evidence>
<dbReference type="RefSeq" id="XP_016228842.1">
    <property type="nucleotide sequence ID" value="XM_016365193.1"/>
</dbReference>